<evidence type="ECO:0000313" key="3">
    <source>
        <dbReference type="Proteomes" id="UP001198220"/>
    </source>
</evidence>
<feature type="domain" description="Glycosyltransferase 2-like" evidence="1">
    <location>
        <begin position="7"/>
        <end position="171"/>
    </location>
</feature>
<protein>
    <submittedName>
        <fullName evidence="2">Glycosyltransferase family 2 protein</fullName>
    </submittedName>
</protein>
<dbReference type="InterPro" id="IPR001173">
    <property type="entry name" value="Glyco_trans_2-like"/>
</dbReference>
<dbReference type="EMBL" id="JAJEPS010000001">
    <property type="protein sequence ID" value="MCC2124748.1"/>
    <property type="molecule type" value="Genomic_DNA"/>
</dbReference>
<dbReference type="GO" id="GO:0044010">
    <property type="term" value="P:single-species biofilm formation"/>
    <property type="evidence" value="ECO:0007669"/>
    <property type="project" value="TreeGrafter"/>
</dbReference>
<keyword evidence="3" id="KW-1185">Reference proteome</keyword>
<organism evidence="2 3">
    <name type="scientific">Hominiventricola filiformis</name>
    <dbReference type="NCBI Taxonomy" id="2885352"/>
    <lineage>
        <taxon>Bacteria</taxon>
        <taxon>Bacillati</taxon>
        <taxon>Bacillota</taxon>
        <taxon>Clostridia</taxon>
        <taxon>Lachnospirales</taxon>
        <taxon>Lachnospiraceae</taxon>
        <taxon>Hominiventricola</taxon>
    </lineage>
</organism>
<name>A0AAE3A759_9FIRM</name>
<proteinExistence type="predicted"/>
<reference evidence="2 3" key="1">
    <citation type="submission" date="2021-10" db="EMBL/GenBank/DDBJ databases">
        <title>Anaerobic single-cell dispensing facilitates the cultivation of human gut bacteria.</title>
        <authorList>
            <person name="Afrizal A."/>
        </authorList>
    </citation>
    <scope>NUCLEOTIDE SEQUENCE [LARGE SCALE GENOMIC DNA]</scope>
    <source>
        <strain evidence="2 3">CLA-AA-H276</strain>
    </source>
</reference>
<accession>A0AAE3A759</accession>
<dbReference type="PANTHER" id="PTHR43685:SF13">
    <property type="entry name" value="O ANTIGEN BIOSYNTHESIS RHAMNOSYLTRANSFERASE RFBN"/>
    <property type="match status" value="1"/>
</dbReference>
<evidence type="ECO:0000259" key="1">
    <source>
        <dbReference type="Pfam" id="PF00535"/>
    </source>
</evidence>
<dbReference type="Gene3D" id="3.90.550.10">
    <property type="entry name" value="Spore Coat Polysaccharide Biosynthesis Protein SpsA, Chain A"/>
    <property type="match status" value="1"/>
</dbReference>
<evidence type="ECO:0000313" key="2">
    <source>
        <dbReference type="EMBL" id="MCC2124748.1"/>
    </source>
</evidence>
<dbReference type="RefSeq" id="WP_118769019.1">
    <property type="nucleotide sequence ID" value="NZ_JAJEPS010000001.1"/>
</dbReference>
<dbReference type="InterPro" id="IPR050834">
    <property type="entry name" value="Glycosyltransf_2"/>
</dbReference>
<dbReference type="InterPro" id="IPR029044">
    <property type="entry name" value="Nucleotide-diphossugar_trans"/>
</dbReference>
<gene>
    <name evidence="2" type="ORF">LKD36_00985</name>
</gene>
<dbReference type="AlphaFoldDB" id="A0AAE3A759"/>
<dbReference type="Pfam" id="PF00535">
    <property type="entry name" value="Glycos_transf_2"/>
    <property type="match status" value="1"/>
</dbReference>
<dbReference type="Proteomes" id="UP001198220">
    <property type="component" value="Unassembled WGS sequence"/>
</dbReference>
<dbReference type="SUPFAM" id="SSF53448">
    <property type="entry name" value="Nucleotide-diphospho-sugar transferases"/>
    <property type="match status" value="1"/>
</dbReference>
<dbReference type="PANTHER" id="PTHR43685">
    <property type="entry name" value="GLYCOSYLTRANSFERASE"/>
    <property type="match status" value="1"/>
</dbReference>
<sequence length="309" mass="35363">MKRTADVLIPVYHPGKELEQLLSLLEAQDYPVNRIILMNTEEACFPAEILKDHPKAEVHHVTRAEFDHGGTRDQGIRMSDADVVICMTQDAIPADEHMAGTLLKAFDDPEVWAAYARQLPKENCREVEKYTRSFNYPEESRIKGKEDLPILGIKTFFCSNVCAAWRRDKYLELGGFVKRTIFNEDMIYAGTIVKKGGKIAYCADAQVVHSHNYSALEQFHRNFDLAVSQTMHPEIFGGIRSESEGIRLVKKSLSYCIRIGKPWLMIQVMTQSAGKLLGYKLGQQYERLPEKVILACTMNRKFWEKEENL</sequence>
<comment type="caution">
    <text evidence="2">The sequence shown here is derived from an EMBL/GenBank/DDBJ whole genome shotgun (WGS) entry which is preliminary data.</text>
</comment>